<keyword evidence="1" id="KW-0812">Transmembrane</keyword>
<dbReference type="RefSeq" id="WP_008683677.1">
    <property type="nucleotide sequence ID" value="NZ_ANOH01000319.1"/>
</dbReference>
<comment type="caution">
    <text evidence="2">The sequence shown here is derived from an EMBL/GenBank/DDBJ whole genome shotgun (WGS) entry which is preliminary data.</text>
</comment>
<name>M5U7Q8_9BACT</name>
<dbReference type="PATRIC" id="fig|1263870.3.peg.4920"/>
<proteinExistence type="predicted"/>
<accession>M5U7Q8</accession>
<organism evidence="2 3">
    <name type="scientific">Rhodopirellula sallentina SM41</name>
    <dbReference type="NCBI Taxonomy" id="1263870"/>
    <lineage>
        <taxon>Bacteria</taxon>
        <taxon>Pseudomonadati</taxon>
        <taxon>Planctomycetota</taxon>
        <taxon>Planctomycetia</taxon>
        <taxon>Pirellulales</taxon>
        <taxon>Pirellulaceae</taxon>
        <taxon>Rhodopirellula</taxon>
    </lineage>
</organism>
<reference evidence="2 3" key="1">
    <citation type="journal article" date="2013" name="Mar. Genomics">
        <title>Expression of sulfatases in Rhodopirellula baltica and the diversity of sulfatases in the genus Rhodopirellula.</title>
        <authorList>
            <person name="Wegner C.E."/>
            <person name="Richter-Heitmann T."/>
            <person name="Klindworth A."/>
            <person name="Klockow C."/>
            <person name="Richter M."/>
            <person name="Achstetter T."/>
            <person name="Glockner F.O."/>
            <person name="Harder J."/>
        </authorList>
    </citation>
    <scope>NUCLEOTIDE SEQUENCE [LARGE SCALE GENOMIC DNA]</scope>
    <source>
        <strain evidence="2 3">SM41</strain>
    </source>
</reference>
<gene>
    <name evidence="2" type="ORF">RSSM_04653</name>
</gene>
<evidence type="ECO:0000313" key="3">
    <source>
        <dbReference type="Proteomes" id="UP000011885"/>
    </source>
</evidence>
<dbReference type="AlphaFoldDB" id="M5U7Q8"/>
<keyword evidence="1" id="KW-0472">Membrane</keyword>
<dbReference type="OrthoDB" id="9842133at2"/>
<keyword evidence="3" id="KW-1185">Reference proteome</keyword>
<feature type="transmembrane region" description="Helical" evidence="1">
    <location>
        <begin position="40"/>
        <end position="60"/>
    </location>
</feature>
<sequence>MINRIEADDRSLVIRSYPTFIAAFCIVVLGAVVIQSARGRIGWVDAAIPTFVVVVAMSLLEYKVATFRVGEPSVLVQSVRPIHRKETEVPLNQISSVNRNTGGGGAAHAGVVELQTREGKISVTSVGAMSPRKQVAVLEAIRGFLSRSQ</sequence>
<keyword evidence="1" id="KW-1133">Transmembrane helix</keyword>
<dbReference type="EMBL" id="ANOH01000319">
    <property type="protein sequence ID" value="EMI53906.1"/>
    <property type="molecule type" value="Genomic_DNA"/>
</dbReference>
<feature type="transmembrane region" description="Helical" evidence="1">
    <location>
        <begin position="12"/>
        <end position="34"/>
    </location>
</feature>
<protein>
    <submittedName>
        <fullName evidence="2">Membrane protein</fullName>
    </submittedName>
</protein>
<evidence type="ECO:0000256" key="1">
    <source>
        <dbReference type="SAM" id="Phobius"/>
    </source>
</evidence>
<dbReference type="Proteomes" id="UP000011885">
    <property type="component" value="Unassembled WGS sequence"/>
</dbReference>
<evidence type="ECO:0000313" key="2">
    <source>
        <dbReference type="EMBL" id="EMI53906.1"/>
    </source>
</evidence>